<sequence>MELINSAGARLVLRPSPWAAANALVFDTGPQVWRDNLNDKLPSYNKQTSGPGEWCSLSDLEAFRQYYSRSVWAVVLTEAESEATVGHMRSSQELLAHIESFWGMGLVESNTDSWRRIFNEWLDYFREHNHTYGVVHAWVAMITTWPRSKRREDVTDAAEIVSVRECASQSCDDIDGVIALALKRLLIGDSNGDMFVQLPSTNCEVDNRPRRIWDLCANTVIPITWFRDGDYQYIMHYVLPVSHAWVADHELAYVVTAANQRLWPIPLPQGMGVEDIRQQLLRYGARFAWVDVLCLRQRLQPVDHQGQLRGIPHLSDFLATEREKRRLEEWATDVPLIGNVFYGKPSVLIYLNGLGRPFRAEGWDHPRHWLNRAWTLQETTDPNSMVIVQPTPGTLQTAHRLGQASPVSYTTDIDPWSCKAKHLILYSSASQAVNAFFIFSMNPKLMPFAFSV</sequence>
<name>A0A3N4LUW5_9PEZI</name>
<keyword evidence="2" id="KW-1185">Reference proteome</keyword>
<accession>A0A3N4LUW5</accession>
<reference evidence="1 2" key="1">
    <citation type="journal article" date="2018" name="Nat. Ecol. Evol.">
        <title>Pezizomycetes genomes reveal the molecular basis of ectomycorrhizal truffle lifestyle.</title>
        <authorList>
            <person name="Murat C."/>
            <person name="Payen T."/>
            <person name="Noel B."/>
            <person name="Kuo A."/>
            <person name="Morin E."/>
            <person name="Chen J."/>
            <person name="Kohler A."/>
            <person name="Krizsan K."/>
            <person name="Balestrini R."/>
            <person name="Da Silva C."/>
            <person name="Montanini B."/>
            <person name="Hainaut M."/>
            <person name="Levati E."/>
            <person name="Barry K.W."/>
            <person name="Belfiori B."/>
            <person name="Cichocki N."/>
            <person name="Clum A."/>
            <person name="Dockter R.B."/>
            <person name="Fauchery L."/>
            <person name="Guy J."/>
            <person name="Iotti M."/>
            <person name="Le Tacon F."/>
            <person name="Lindquist E.A."/>
            <person name="Lipzen A."/>
            <person name="Malagnac F."/>
            <person name="Mello A."/>
            <person name="Molinier V."/>
            <person name="Miyauchi S."/>
            <person name="Poulain J."/>
            <person name="Riccioni C."/>
            <person name="Rubini A."/>
            <person name="Sitrit Y."/>
            <person name="Splivallo R."/>
            <person name="Traeger S."/>
            <person name="Wang M."/>
            <person name="Zifcakova L."/>
            <person name="Wipf D."/>
            <person name="Zambonelli A."/>
            <person name="Paolocci F."/>
            <person name="Nowrousian M."/>
            <person name="Ottonello S."/>
            <person name="Baldrian P."/>
            <person name="Spatafora J.W."/>
            <person name="Henrissat B."/>
            <person name="Nagy L.G."/>
            <person name="Aury J.M."/>
            <person name="Wincker P."/>
            <person name="Grigoriev I.V."/>
            <person name="Bonfante P."/>
            <person name="Martin F.M."/>
        </authorList>
    </citation>
    <scope>NUCLEOTIDE SEQUENCE [LARGE SCALE GENOMIC DNA]</scope>
    <source>
        <strain evidence="1 2">ATCC MYA-4762</strain>
    </source>
</reference>
<protein>
    <recommendedName>
        <fullName evidence="3">Heterokaryon incompatibility domain-containing protein</fullName>
    </recommendedName>
</protein>
<dbReference type="InParanoid" id="A0A3N4LUW5"/>
<proteinExistence type="predicted"/>
<evidence type="ECO:0000313" key="2">
    <source>
        <dbReference type="Proteomes" id="UP000267821"/>
    </source>
</evidence>
<dbReference type="OrthoDB" id="10317013at2759"/>
<dbReference type="Proteomes" id="UP000267821">
    <property type="component" value="Unassembled WGS sequence"/>
</dbReference>
<dbReference type="AlphaFoldDB" id="A0A3N4LUW5"/>
<evidence type="ECO:0008006" key="3">
    <source>
        <dbReference type="Google" id="ProtNLM"/>
    </source>
</evidence>
<evidence type="ECO:0000313" key="1">
    <source>
        <dbReference type="EMBL" id="RPB25478.1"/>
    </source>
</evidence>
<dbReference type="EMBL" id="ML121537">
    <property type="protein sequence ID" value="RPB25478.1"/>
    <property type="molecule type" value="Genomic_DNA"/>
</dbReference>
<organism evidence="1 2">
    <name type="scientific">Terfezia boudieri ATCC MYA-4762</name>
    <dbReference type="NCBI Taxonomy" id="1051890"/>
    <lineage>
        <taxon>Eukaryota</taxon>
        <taxon>Fungi</taxon>
        <taxon>Dikarya</taxon>
        <taxon>Ascomycota</taxon>
        <taxon>Pezizomycotina</taxon>
        <taxon>Pezizomycetes</taxon>
        <taxon>Pezizales</taxon>
        <taxon>Pezizaceae</taxon>
        <taxon>Terfezia</taxon>
    </lineage>
</organism>
<gene>
    <name evidence="1" type="ORF">L211DRAFT_83904</name>
</gene>